<dbReference type="Pfam" id="PF06835">
    <property type="entry name" value="LptC"/>
    <property type="match status" value="1"/>
</dbReference>
<dbReference type="GO" id="GO:0017089">
    <property type="term" value="F:glycolipid transfer activity"/>
    <property type="evidence" value="ECO:0007669"/>
    <property type="project" value="TreeGrafter"/>
</dbReference>
<keyword evidence="2" id="KW-0997">Cell inner membrane</keyword>
<evidence type="ECO:0000256" key="3">
    <source>
        <dbReference type="ARBA" id="ARBA00022692"/>
    </source>
</evidence>
<evidence type="ECO:0000313" key="6">
    <source>
        <dbReference type="EMBL" id="QPD03128.1"/>
    </source>
</evidence>
<dbReference type="InterPro" id="IPR052363">
    <property type="entry name" value="LPS_export_LptC"/>
</dbReference>
<proteinExistence type="predicted"/>
<reference evidence="6 7" key="1">
    <citation type="journal article" date="2020" name="ISME J.">
        <title>Enrichment and physiological characterization of a novel comammox Nitrospira indicates ammonium inhibition of complete nitrification.</title>
        <authorList>
            <person name="Sakoula D."/>
            <person name="Koch H."/>
            <person name="Frank J."/>
            <person name="Jetten M.S.M."/>
            <person name="van Kessel M.A.H.J."/>
            <person name="Lucker S."/>
        </authorList>
    </citation>
    <scope>NUCLEOTIDE SEQUENCE [LARGE SCALE GENOMIC DNA]</scope>
    <source>
        <strain evidence="6">Comreactor17</strain>
    </source>
</reference>
<dbReference type="GO" id="GO:0030288">
    <property type="term" value="C:outer membrane-bounded periplasmic space"/>
    <property type="evidence" value="ECO:0007669"/>
    <property type="project" value="TreeGrafter"/>
</dbReference>
<sequence>MWELIARRTLLASSVLLAAFLGYLLVRNADSLPTSQPISLAPLEQADAKLSDFIFTQSRGDVVQWQVQAKQARVFEQEKQALLYDVALTFYGGDGEEVTVHGEEGTLDTASKNFVLSNREAPIIVTTRSGYTIYTNHLVWTDQTKEIRTEEPVRIVGQGMEIRGLGLLGRMESEEFEVLHDVHVDLVPAS</sequence>
<organism evidence="6 7">
    <name type="scientific">Candidatus Nitrospira kreftii</name>
    <dbReference type="NCBI Taxonomy" id="2652173"/>
    <lineage>
        <taxon>Bacteria</taxon>
        <taxon>Pseudomonadati</taxon>
        <taxon>Nitrospirota</taxon>
        <taxon>Nitrospiria</taxon>
        <taxon>Nitrospirales</taxon>
        <taxon>Nitrospiraceae</taxon>
        <taxon>Nitrospira</taxon>
    </lineage>
</organism>
<evidence type="ECO:0000256" key="1">
    <source>
        <dbReference type="ARBA" id="ARBA00022475"/>
    </source>
</evidence>
<evidence type="ECO:0000256" key="4">
    <source>
        <dbReference type="ARBA" id="ARBA00022989"/>
    </source>
</evidence>
<dbReference type="GO" id="GO:0005886">
    <property type="term" value="C:plasma membrane"/>
    <property type="evidence" value="ECO:0007669"/>
    <property type="project" value="InterPro"/>
</dbReference>
<evidence type="ECO:0000256" key="2">
    <source>
        <dbReference type="ARBA" id="ARBA00022519"/>
    </source>
</evidence>
<evidence type="ECO:0000256" key="5">
    <source>
        <dbReference type="ARBA" id="ARBA00023136"/>
    </source>
</evidence>
<dbReference type="Gene3D" id="2.60.450.10">
    <property type="entry name" value="Lipopolysaccharide (LPS) transport protein A like domain"/>
    <property type="match status" value="1"/>
</dbReference>
<keyword evidence="1" id="KW-1003">Cell membrane</keyword>
<accession>A0A7S8FC52</accession>
<evidence type="ECO:0000313" key="7">
    <source>
        <dbReference type="Proteomes" id="UP000593737"/>
    </source>
</evidence>
<protein>
    <submittedName>
        <fullName evidence="6">LPS export ABC transporter periplasmic protein LptC</fullName>
    </submittedName>
</protein>
<dbReference type="Proteomes" id="UP000593737">
    <property type="component" value="Chromosome"/>
</dbReference>
<dbReference type="PANTHER" id="PTHR37481:SF1">
    <property type="entry name" value="LIPOPOLYSACCHARIDE EXPORT SYSTEM PROTEIN LPTC"/>
    <property type="match status" value="1"/>
</dbReference>
<dbReference type="InterPro" id="IPR026265">
    <property type="entry name" value="LptC"/>
</dbReference>
<dbReference type="EMBL" id="CP047423">
    <property type="protein sequence ID" value="QPD03128.1"/>
    <property type="molecule type" value="Genomic_DNA"/>
</dbReference>
<dbReference type="InterPro" id="IPR010664">
    <property type="entry name" value="LipoPS_assembly_LptC-rel"/>
</dbReference>
<dbReference type="GO" id="GO:0015221">
    <property type="term" value="F:lipopolysaccharide transmembrane transporter activity"/>
    <property type="evidence" value="ECO:0007669"/>
    <property type="project" value="InterPro"/>
</dbReference>
<dbReference type="AlphaFoldDB" id="A0A7S8FC52"/>
<keyword evidence="5" id="KW-0472">Membrane</keyword>
<gene>
    <name evidence="6" type="ORF">Nkreftii_000902</name>
</gene>
<dbReference type="PANTHER" id="PTHR37481">
    <property type="entry name" value="LIPOPOLYSACCHARIDE EXPORT SYSTEM PROTEIN LPTC"/>
    <property type="match status" value="1"/>
</dbReference>
<name>A0A7S8FC52_9BACT</name>
<dbReference type="KEGG" id="nkf:Nkreftii_000902"/>
<dbReference type="NCBIfam" id="TIGR04409">
    <property type="entry name" value="LptC_YrbK"/>
    <property type="match status" value="1"/>
</dbReference>
<keyword evidence="4" id="KW-1133">Transmembrane helix</keyword>
<keyword evidence="3" id="KW-0812">Transmembrane</keyword>